<comment type="caution">
    <text evidence="1">The sequence shown here is derived from an EMBL/GenBank/DDBJ whole genome shotgun (WGS) entry which is preliminary data.</text>
</comment>
<evidence type="ECO:0000313" key="1">
    <source>
        <dbReference type="EMBL" id="KAJ9652095.1"/>
    </source>
</evidence>
<gene>
    <name evidence="1" type="ORF">H2198_008652</name>
</gene>
<protein>
    <submittedName>
        <fullName evidence="1">Uncharacterized protein</fullName>
    </submittedName>
</protein>
<dbReference type="Proteomes" id="UP001172386">
    <property type="component" value="Unassembled WGS sequence"/>
</dbReference>
<sequence length="309" mass="35287">MSSYLFYSSPPPASQQHFHTSSTSFYTPQAHRSNPFAWSNTLSPGSPSALRTSRNANVMRSPSRQQPQQLKQVRFEDENANGMQDDGQEEQHAHDTVYSNLTSNIFQPQLEQPVTSTSQRTPFQFQQRAQQSTSTAQLSAALTNARSNRRSGLLFLDRQRRTRRDARDQRGIETFEQIDYMHEKRKRETYFEREAQRIDMDVDLDDSDVLDAQTAEVEDMSPTEDKEVEELVQGYYDYTDIDHESSVDLVDDFDFEHDEEVFMELLSQEDNKGVVMGMGSLTHDPSVSDRQDGGGHGGGTREDGDMEMS</sequence>
<organism evidence="1 2">
    <name type="scientific">Neophaeococcomyces mojaviensis</name>
    <dbReference type="NCBI Taxonomy" id="3383035"/>
    <lineage>
        <taxon>Eukaryota</taxon>
        <taxon>Fungi</taxon>
        <taxon>Dikarya</taxon>
        <taxon>Ascomycota</taxon>
        <taxon>Pezizomycotina</taxon>
        <taxon>Eurotiomycetes</taxon>
        <taxon>Chaetothyriomycetidae</taxon>
        <taxon>Chaetothyriales</taxon>
        <taxon>Chaetothyriales incertae sedis</taxon>
        <taxon>Neophaeococcomyces</taxon>
    </lineage>
</organism>
<accession>A0ACC2ZWK5</accession>
<proteinExistence type="predicted"/>
<name>A0ACC2ZWK5_9EURO</name>
<evidence type="ECO:0000313" key="2">
    <source>
        <dbReference type="Proteomes" id="UP001172386"/>
    </source>
</evidence>
<keyword evidence="2" id="KW-1185">Reference proteome</keyword>
<dbReference type="EMBL" id="JAPDRQ010000218">
    <property type="protein sequence ID" value="KAJ9652095.1"/>
    <property type="molecule type" value="Genomic_DNA"/>
</dbReference>
<reference evidence="1" key="1">
    <citation type="submission" date="2022-10" db="EMBL/GenBank/DDBJ databases">
        <title>Culturing micro-colonial fungi from biological soil crusts in the Mojave desert and describing Neophaeococcomyces mojavensis, and introducing the new genera and species Taxawa tesnikishii.</title>
        <authorList>
            <person name="Kurbessoian T."/>
            <person name="Stajich J.E."/>
        </authorList>
    </citation>
    <scope>NUCLEOTIDE SEQUENCE</scope>
    <source>
        <strain evidence="1">JES_112</strain>
    </source>
</reference>